<gene>
    <name evidence="11" type="ORF">M513_12784</name>
    <name evidence="12" type="ORF">M514_12784</name>
</gene>
<feature type="domain" description="BOP1 N-terminal" evidence="10">
    <location>
        <begin position="68"/>
        <end position="332"/>
    </location>
</feature>
<dbReference type="EMBL" id="KL367498">
    <property type="protein sequence ID" value="KFD69081.1"/>
    <property type="molecule type" value="Genomic_DNA"/>
</dbReference>
<evidence type="ECO:0000256" key="9">
    <source>
        <dbReference type="SAM" id="MobiDB-lite"/>
    </source>
</evidence>
<dbReference type="GO" id="GO:0000463">
    <property type="term" value="P:maturation of LSU-rRNA from tricistronic rRNA transcript (SSU-rRNA, 5.8S rRNA, LSU-rRNA)"/>
    <property type="evidence" value="ECO:0007669"/>
    <property type="project" value="UniProtKB-UniRule"/>
</dbReference>
<dbReference type="Pfam" id="PF08145">
    <property type="entry name" value="BOP1NT"/>
    <property type="match status" value="1"/>
</dbReference>
<evidence type="ECO:0000256" key="2">
    <source>
        <dbReference type="ARBA" id="ARBA00022552"/>
    </source>
</evidence>
<dbReference type="SUPFAM" id="SSF50978">
    <property type="entry name" value="WD40 repeat-like"/>
    <property type="match status" value="1"/>
</dbReference>
<dbReference type="InterPro" id="IPR019775">
    <property type="entry name" value="WD40_repeat_CS"/>
</dbReference>
<evidence type="ECO:0000313" key="11">
    <source>
        <dbReference type="EMBL" id="KFD46333.1"/>
    </source>
</evidence>
<evidence type="ECO:0000256" key="5">
    <source>
        <dbReference type="ARBA" id="ARBA00023242"/>
    </source>
</evidence>
<comment type="function">
    <text evidence="7">Required for maturation of ribosomal RNAs and formation of the large ribosomal subunit.</text>
</comment>
<keyword evidence="13" id="KW-1185">Reference proteome</keyword>
<proteinExistence type="inferred from homology"/>
<dbReference type="InterPro" id="IPR028598">
    <property type="entry name" value="BOP1/Erb1"/>
</dbReference>
<dbReference type="SMART" id="SM00320">
    <property type="entry name" value="WD40"/>
    <property type="match status" value="7"/>
</dbReference>
<dbReference type="EMBL" id="KL363377">
    <property type="protein sequence ID" value="KFD46333.1"/>
    <property type="molecule type" value="Genomic_DNA"/>
</dbReference>
<evidence type="ECO:0000256" key="3">
    <source>
        <dbReference type="ARBA" id="ARBA00022574"/>
    </source>
</evidence>
<keyword evidence="1 7" id="KW-0690">Ribosome biogenesis</keyword>
<evidence type="ECO:0000256" key="8">
    <source>
        <dbReference type="PROSITE-ProRule" id="PRU00221"/>
    </source>
</evidence>
<accession>A0A085LMY7</accession>
<dbReference type="PROSITE" id="PS00678">
    <property type="entry name" value="WD_REPEATS_1"/>
    <property type="match status" value="1"/>
</dbReference>
<evidence type="ECO:0000256" key="1">
    <source>
        <dbReference type="ARBA" id="ARBA00022517"/>
    </source>
</evidence>
<dbReference type="HAMAP" id="MF_03027">
    <property type="entry name" value="BOP1"/>
    <property type="match status" value="1"/>
</dbReference>
<evidence type="ECO:0000256" key="7">
    <source>
        <dbReference type="HAMAP-Rule" id="MF_03027"/>
    </source>
</evidence>
<keyword evidence="4" id="KW-0677">Repeat</keyword>
<dbReference type="Proteomes" id="UP000030758">
    <property type="component" value="Unassembled WGS sequence"/>
</dbReference>
<comment type="similarity">
    <text evidence="7">Belongs to the WD repeat BOP1/ERB1 family.</text>
</comment>
<keyword evidence="2 7" id="KW-0698">rRNA processing</keyword>
<dbReference type="Pfam" id="PF00400">
    <property type="entry name" value="WD40"/>
    <property type="match status" value="3"/>
</dbReference>
<dbReference type="GO" id="GO:0030687">
    <property type="term" value="C:preribosome, large subunit precursor"/>
    <property type="evidence" value="ECO:0007669"/>
    <property type="project" value="UniProtKB-UniRule"/>
</dbReference>
<dbReference type="GO" id="GO:0043021">
    <property type="term" value="F:ribonucleoprotein complex binding"/>
    <property type="evidence" value="ECO:0007669"/>
    <property type="project" value="UniProtKB-UniRule"/>
</dbReference>
<dbReference type="AlphaFoldDB" id="A0A085LMY7"/>
<dbReference type="Proteomes" id="UP000030764">
    <property type="component" value="Unassembled WGS sequence"/>
</dbReference>
<dbReference type="GO" id="GO:0005654">
    <property type="term" value="C:nucleoplasm"/>
    <property type="evidence" value="ECO:0007669"/>
    <property type="project" value="UniProtKB-SubCell"/>
</dbReference>
<dbReference type="InterPro" id="IPR036322">
    <property type="entry name" value="WD40_repeat_dom_sf"/>
</dbReference>
<organism evidence="11 13">
    <name type="scientific">Trichuris suis</name>
    <name type="common">pig whipworm</name>
    <dbReference type="NCBI Taxonomy" id="68888"/>
    <lineage>
        <taxon>Eukaryota</taxon>
        <taxon>Metazoa</taxon>
        <taxon>Ecdysozoa</taxon>
        <taxon>Nematoda</taxon>
        <taxon>Enoplea</taxon>
        <taxon>Dorylaimia</taxon>
        <taxon>Trichinellida</taxon>
        <taxon>Trichuridae</taxon>
        <taxon>Trichuris</taxon>
    </lineage>
</organism>
<feature type="repeat" description="WD" evidence="8">
    <location>
        <begin position="339"/>
        <end position="380"/>
    </location>
</feature>
<dbReference type="SMART" id="SM01035">
    <property type="entry name" value="BOP1NT"/>
    <property type="match status" value="1"/>
</dbReference>
<comment type="subcellular location">
    <subcellularLocation>
        <location evidence="7">Nucleus</location>
        <location evidence="7">Nucleolus</location>
    </subcellularLocation>
    <subcellularLocation>
        <location evidence="7">Nucleus</location>
        <location evidence="7">Nucleoplasm</location>
    </subcellularLocation>
</comment>
<dbReference type="GO" id="GO:0070545">
    <property type="term" value="C:PeBoW complex"/>
    <property type="evidence" value="ECO:0007669"/>
    <property type="project" value="TreeGrafter"/>
</dbReference>
<evidence type="ECO:0000259" key="10">
    <source>
        <dbReference type="SMART" id="SM01035"/>
    </source>
</evidence>
<evidence type="ECO:0000256" key="6">
    <source>
        <dbReference type="ARBA" id="ARBA00055102"/>
    </source>
</evidence>
<keyword evidence="5 7" id="KW-0539">Nucleus</keyword>
<dbReference type="PROSITE" id="PS50294">
    <property type="entry name" value="WD_REPEATS_REGION"/>
    <property type="match status" value="1"/>
</dbReference>
<dbReference type="Gene3D" id="2.130.10.10">
    <property type="entry name" value="YVTN repeat-like/Quinoprotein amine dehydrogenase"/>
    <property type="match status" value="1"/>
</dbReference>
<dbReference type="FunFam" id="2.130.10.10:FF:000061">
    <property type="entry name" value="Ribosome biogenesis protein BOP1 homolog"/>
    <property type="match status" value="1"/>
</dbReference>
<name>A0A085LMY7_9BILA</name>
<dbReference type="InterPro" id="IPR015943">
    <property type="entry name" value="WD40/YVTN_repeat-like_dom_sf"/>
</dbReference>
<reference evidence="11 13" key="1">
    <citation type="journal article" date="2014" name="Nat. Genet.">
        <title>Genome and transcriptome of the porcine whipworm Trichuris suis.</title>
        <authorList>
            <person name="Jex A.R."/>
            <person name="Nejsum P."/>
            <person name="Schwarz E.M."/>
            <person name="Hu L."/>
            <person name="Young N.D."/>
            <person name="Hall R.S."/>
            <person name="Korhonen P.K."/>
            <person name="Liao S."/>
            <person name="Thamsborg S."/>
            <person name="Xia J."/>
            <person name="Xu P."/>
            <person name="Wang S."/>
            <person name="Scheerlinck J.P."/>
            <person name="Hofmann A."/>
            <person name="Sternberg P.W."/>
            <person name="Wang J."/>
            <person name="Gasser R.B."/>
        </authorList>
    </citation>
    <scope>NUCLEOTIDE SEQUENCE [LARGE SCALE GENOMIC DNA]</scope>
    <source>
        <strain evidence="12">DCEP-RM93F</strain>
        <strain evidence="11">DCEP-RM93M</strain>
    </source>
</reference>
<sequence length="886" mass="102046">MGRTMECVDGPVSSAVHSQMDGEPMEVEEDVDKLNKGEEVDPGQMEDTDSSDEEDLRNTIGNIPIHWYDSYDHIGYDLRGRKIPKPPAPDEIEEFLSKMEDPNYWKTVFDPQLGKNVVLPDEAVETIRNVHEGRFPIPGYNPYEDFVDFFSHEKAVMPVFDAPLTKRSFVPSRVERRKVSMLLQSLKIRKRLMAERQRKKEEVPTYYDLWAEERTEPLSKSEKARLKMRIPASKMKLPGHAESYNPPSEYLLTDKEIEKWQNQEPYERRLDFIPEKYSCMRHLPAYKQFVKERFDRCVDLYLAPRQRKQRLNVNPEDLLPKLPKPSELRPFPTKEVLKYKGHKAAVLSLDINPTGDYLLSGSKDRTIRLWDVASGRCLQVVEIGEEVQSVAWCPNAKLCMAAIGTGCRIIFVNLRVGSRTTMSRTDDYFENIWETNKDAAGKSNSAFWEKCEGSEYDKGFRFVIAHKKLIKQVTWHSRGDYLAAVSPQSGSNTVIVHHISKMRSQAPFAKNKGLVQRVLFHPLRPYFFVATERHVRVYNLAKQQLIKKLYTNMQRISDMALHPKGDNVVVGGYDARLNWFDLDLSTRPYRKLRYHKYCIRSVAFHARYPLFASCSDDGSARVFHGMVYNDFLQNPLIVPLKVLRGHDVVDQYGALDCIFHPYQPWLFTCGGDSTVRLFVFRSASRDVENPVVPSCTCGVVAVGIQSAFTALNLYYSSQIIGYKVQKMKMHSIFGSFKLLASVVLFGSVLLAAETDGQLVLPENVMEANAQYGEPVLRNQWKKYDGPGMMRFGKRRYYNAHFAKNGIRYGGLEDILQPNQILIDHRRAYGCTMELSSLSTLNFSNRYLPHCRMRAYVSLFLSIRNRWHDQEICTPAVHPVATLLKHY</sequence>
<dbReference type="InterPro" id="IPR001680">
    <property type="entry name" value="WD40_rpt"/>
</dbReference>
<evidence type="ECO:0000313" key="12">
    <source>
        <dbReference type="EMBL" id="KFD69081.1"/>
    </source>
</evidence>
<dbReference type="InterPro" id="IPR012953">
    <property type="entry name" value="BOP1_N_dom"/>
</dbReference>
<comment type="function">
    <text evidence="6">Component of the PeBoW complex, which is required for maturation of 28S and 5.8S ribosomal RNAs and formation of the 60S ribosome.</text>
</comment>
<dbReference type="GO" id="GO:0000466">
    <property type="term" value="P:maturation of 5.8S rRNA from tricistronic rRNA transcript (SSU-rRNA, 5.8S rRNA, LSU-rRNA)"/>
    <property type="evidence" value="ECO:0007669"/>
    <property type="project" value="UniProtKB-UniRule"/>
</dbReference>
<dbReference type="PROSITE" id="PS50082">
    <property type="entry name" value="WD_REPEATS_2"/>
    <property type="match status" value="1"/>
</dbReference>
<protein>
    <recommendedName>
        <fullName evidence="7">Ribosome biogenesis protein BOP1 homolog</fullName>
    </recommendedName>
</protein>
<keyword evidence="3 8" id="KW-0853">WD repeat</keyword>
<feature type="region of interest" description="Disordered" evidence="9">
    <location>
        <begin position="1"/>
        <end position="55"/>
    </location>
</feature>
<dbReference type="PANTHER" id="PTHR17605">
    <property type="entry name" value="RIBOSOME BIOGENESIS PROTEIN BOP1 BLOCK OF PROLIFERATION 1 PROTEIN"/>
    <property type="match status" value="1"/>
</dbReference>
<evidence type="ECO:0000313" key="13">
    <source>
        <dbReference type="Proteomes" id="UP000030764"/>
    </source>
</evidence>
<dbReference type="PANTHER" id="PTHR17605:SF0">
    <property type="entry name" value="RIBOSOME BIOGENESIS PROTEIN BOP1"/>
    <property type="match status" value="1"/>
</dbReference>
<evidence type="ECO:0000256" key="4">
    <source>
        <dbReference type="ARBA" id="ARBA00022737"/>
    </source>
</evidence>
<feature type="compositionally biased region" description="Acidic residues" evidence="9">
    <location>
        <begin position="40"/>
        <end position="55"/>
    </location>
</feature>